<feature type="region of interest" description="Disordered" evidence="1">
    <location>
        <begin position="1"/>
        <end position="33"/>
    </location>
</feature>
<dbReference type="PANTHER" id="PTHR43685:SF3">
    <property type="entry name" value="SLR2126 PROTEIN"/>
    <property type="match status" value="1"/>
</dbReference>
<keyword evidence="4" id="KW-1185">Reference proteome</keyword>
<dbReference type="Pfam" id="PF00535">
    <property type="entry name" value="Glycos_transf_2"/>
    <property type="match status" value="1"/>
</dbReference>
<evidence type="ECO:0000259" key="2">
    <source>
        <dbReference type="Pfam" id="PF00535"/>
    </source>
</evidence>
<sequence length="336" mass="35579">MTTDQLASRGNDHRPRQRAFQERTGLPWHAPTPAATGGSPLSVIIPAYDRAYSLPTVLDALAAQAVDVPVEVIVVDDRSGDGTDEIAAGHPVVDRAVRLAERSGAAAARNVGVALARSETLVFLDADVVPLPHVLADFAARAADDLVLLGFREPVGHRPAPHGRADLPPRPPRLIADHRVRWRASVGYPAVHSGRVYARPEVAWPLDSSADLAELGFGAEREGWDLPLMVVTALMAASRRRVSAVGGFGTAFGLGWGSEDTYLGARLIASGCLVVPLRQALAFHIDPPDPAADWAEKLVTARERAVRGRGLLAAAGDPAGTDARVAELLAGAQRLR</sequence>
<dbReference type="AlphaFoldDB" id="A0A239A5T4"/>
<dbReference type="EMBL" id="FZNR01000007">
    <property type="protein sequence ID" value="SNR90792.1"/>
    <property type="molecule type" value="Genomic_DNA"/>
</dbReference>
<dbReference type="CDD" id="cd00761">
    <property type="entry name" value="Glyco_tranf_GTA_type"/>
    <property type="match status" value="1"/>
</dbReference>
<dbReference type="InterPro" id="IPR050834">
    <property type="entry name" value="Glycosyltransf_2"/>
</dbReference>
<organism evidence="3 4">
    <name type="scientific">Actinoplanes regularis</name>
    <dbReference type="NCBI Taxonomy" id="52697"/>
    <lineage>
        <taxon>Bacteria</taxon>
        <taxon>Bacillati</taxon>
        <taxon>Actinomycetota</taxon>
        <taxon>Actinomycetes</taxon>
        <taxon>Micromonosporales</taxon>
        <taxon>Micromonosporaceae</taxon>
        <taxon>Actinoplanes</taxon>
    </lineage>
</organism>
<reference evidence="3 4" key="1">
    <citation type="submission" date="2017-06" db="EMBL/GenBank/DDBJ databases">
        <authorList>
            <person name="Kim H.J."/>
            <person name="Triplett B.A."/>
        </authorList>
    </citation>
    <scope>NUCLEOTIDE SEQUENCE [LARGE SCALE GENOMIC DNA]</scope>
    <source>
        <strain evidence="3 4">DSM 43151</strain>
    </source>
</reference>
<feature type="domain" description="Glycosyltransferase 2-like" evidence="2">
    <location>
        <begin position="42"/>
        <end position="166"/>
    </location>
</feature>
<dbReference type="RefSeq" id="WP_179277193.1">
    <property type="nucleotide sequence ID" value="NZ_BOMU01000047.1"/>
</dbReference>
<evidence type="ECO:0000313" key="3">
    <source>
        <dbReference type="EMBL" id="SNR90792.1"/>
    </source>
</evidence>
<protein>
    <submittedName>
        <fullName evidence="3">Glycosyl transferase family 2</fullName>
    </submittedName>
</protein>
<name>A0A239A5T4_9ACTN</name>
<dbReference type="SUPFAM" id="SSF53448">
    <property type="entry name" value="Nucleotide-diphospho-sugar transferases"/>
    <property type="match status" value="1"/>
</dbReference>
<evidence type="ECO:0000313" key="4">
    <source>
        <dbReference type="Proteomes" id="UP000198415"/>
    </source>
</evidence>
<dbReference type="GO" id="GO:0016740">
    <property type="term" value="F:transferase activity"/>
    <property type="evidence" value="ECO:0007669"/>
    <property type="project" value="UniProtKB-KW"/>
</dbReference>
<dbReference type="PANTHER" id="PTHR43685">
    <property type="entry name" value="GLYCOSYLTRANSFERASE"/>
    <property type="match status" value="1"/>
</dbReference>
<dbReference type="InterPro" id="IPR001173">
    <property type="entry name" value="Glyco_trans_2-like"/>
</dbReference>
<dbReference type="Proteomes" id="UP000198415">
    <property type="component" value="Unassembled WGS sequence"/>
</dbReference>
<keyword evidence="3" id="KW-0808">Transferase</keyword>
<gene>
    <name evidence="3" type="ORF">SAMN06264365_10777</name>
</gene>
<accession>A0A239A5T4</accession>
<dbReference type="InterPro" id="IPR029044">
    <property type="entry name" value="Nucleotide-diphossugar_trans"/>
</dbReference>
<evidence type="ECO:0000256" key="1">
    <source>
        <dbReference type="SAM" id="MobiDB-lite"/>
    </source>
</evidence>
<dbReference type="Gene3D" id="3.90.550.10">
    <property type="entry name" value="Spore Coat Polysaccharide Biosynthesis Protein SpsA, Chain A"/>
    <property type="match status" value="1"/>
</dbReference>
<proteinExistence type="predicted"/>